<proteinExistence type="predicted"/>
<dbReference type="EMBL" id="JAGFNK010000125">
    <property type="protein sequence ID" value="KAI9507417.1"/>
    <property type="molecule type" value="Genomic_DNA"/>
</dbReference>
<reference evidence="1" key="1">
    <citation type="submission" date="2021-03" db="EMBL/GenBank/DDBJ databases">
        <title>Evolutionary priming and transition to the ectomycorrhizal habit in an iconic lineage of mushroom-forming fungi: is preadaptation a requirement?</title>
        <authorList>
            <consortium name="DOE Joint Genome Institute"/>
            <person name="Looney B.P."/>
            <person name="Miyauchi S."/>
            <person name="Morin E."/>
            <person name="Drula E."/>
            <person name="Courty P.E."/>
            <person name="Chicoki N."/>
            <person name="Fauchery L."/>
            <person name="Kohler A."/>
            <person name="Kuo A."/>
            <person name="LaButti K."/>
            <person name="Pangilinan J."/>
            <person name="Lipzen A."/>
            <person name="Riley R."/>
            <person name="Andreopoulos W."/>
            <person name="He G."/>
            <person name="Johnson J."/>
            <person name="Barry K.W."/>
            <person name="Grigoriev I.V."/>
            <person name="Nagy L."/>
            <person name="Hibbett D."/>
            <person name="Henrissat B."/>
            <person name="Matheny P.B."/>
            <person name="Labbe J."/>
            <person name="Martin A.F."/>
        </authorList>
    </citation>
    <scope>NUCLEOTIDE SEQUENCE</scope>
    <source>
        <strain evidence="1">BPL698</strain>
    </source>
</reference>
<sequence length="317" mass="35728">MGDDVNESVSGSFQNIFLVSPHQTLLFTSPGEQETRQLRSAFVDCSPRLSTNLHGGQGHDINPVTTQANIYIYQGPSHDYSFRPAPYANEEYHEILYQTPQRGPLHIIPQQIPPSHHQTQPLIGHRFQRNTSNSNTEALNEISASGQRNTQTGQGSSIGYIQPPCAVSTLPQGGAIDSEVSPTQRSRVSVRDCPCPVPGCKSSFFRPQEQRRHLLSHLPHWIRCPDPGCSWRGNRLGHFKRHRGRDHPSSIQDPDEDQYKIYNPQSMVEKIAKGSLLIQVAKSNAISMVIDKARKLGDLELRDNPWGRRVRKTRKHR</sequence>
<name>A0ACC0U8J9_9AGAM</name>
<dbReference type="Proteomes" id="UP001207468">
    <property type="component" value="Unassembled WGS sequence"/>
</dbReference>
<evidence type="ECO:0000313" key="2">
    <source>
        <dbReference type="Proteomes" id="UP001207468"/>
    </source>
</evidence>
<keyword evidence="2" id="KW-1185">Reference proteome</keyword>
<organism evidence="1 2">
    <name type="scientific">Russula earlei</name>
    <dbReference type="NCBI Taxonomy" id="71964"/>
    <lineage>
        <taxon>Eukaryota</taxon>
        <taxon>Fungi</taxon>
        <taxon>Dikarya</taxon>
        <taxon>Basidiomycota</taxon>
        <taxon>Agaricomycotina</taxon>
        <taxon>Agaricomycetes</taxon>
        <taxon>Russulales</taxon>
        <taxon>Russulaceae</taxon>
        <taxon>Russula</taxon>
    </lineage>
</organism>
<gene>
    <name evidence="1" type="ORF">F5148DRAFT_1204911</name>
</gene>
<protein>
    <submittedName>
        <fullName evidence="1">Uncharacterized protein</fullName>
    </submittedName>
</protein>
<accession>A0ACC0U8J9</accession>
<comment type="caution">
    <text evidence="1">The sequence shown here is derived from an EMBL/GenBank/DDBJ whole genome shotgun (WGS) entry which is preliminary data.</text>
</comment>
<evidence type="ECO:0000313" key="1">
    <source>
        <dbReference type="EMBL" id="KAI9507417.1"/>
    </source>
</evidence>